<evidence type="ECO:0000259" key="6">
    <source>
        <dbReference type="Pfam" id="PF01509"/>
    </source>
</evidence>
<dbReference type="Proteomes" id="UP001516662">
    <property type="component" value="Unassembled WGS sequence"/>
</dbReference>
<dbReference type="HAMAP" id="MF_01080">
    <property type="entry name" value="TruB_bact"/>
    <property type="match status" value="1"/>
</dbReference>
<evidence type="ECO:0000256" key="1">
    <source>
        <dbReference type="ARBA" id="ARBA00000385"/>
    </source>
</evidence>
<comment type="function">
    <text evidence="5">Responsible for synthesis of pseudouridine from uracil-55 in the psi GC loop of transfer RNAs.</text>
</comment>
<dbReference type="InterPro" id="IPR032819">
    <property type="entry name" value="TruB_C"/>
</dbReference>
<sequence length="313" mass="34425">MDGILLLNKPKGMTSHDCVFKVRKLLKIKKVGHTGTLDPDVTGVLPICIGRATKVVEYITGADKIYEGEVTIGYSTTTEDASGEVVERKTVNETFTKEQIEETLRSLTGKITQTPPMYSAVKVNGKRLYEYARQGIEVERPSRQITISELVLLDNRQLFESNDGTISFRFRVTGSKGTYVRTLAVTIGEKLGYPAHMSDLVRTASGQFHLENCLSFAEIEDLIQIGDINQALYPIEAALSHLPNLTINDKVAGKVQNGAVLAIPEKFSSLDSGEPFTLLNEAGDTIAIYEKHPSKPNVMKPVKVLVNAQELKA</sequence>
<comment type="similarity">
    <text evidence="2 5">Belongs to the pseudouridine synthase TruB family. Type 1 subfamily.</text>
</comment>
<feature type="active site" description="Nucleophile" evidence="5">
    <location>
        <position position="38"/>
    </location>
</feature>
<dbReference type="Pfam" id="PF01509">
    <property type="entry name" value="TruB_N"/>
    <property type="match status" value="1"/>
</dbReference>
<keyword evidence="3 5" id="KW-0819">tRNA processing</keyword>
<dbReference type="PANTHER" id="PTHR13767">
    <property type="entry name" value="TRNA-PSEUDOURIDINE SYNTHASE"/>
    <property type="match status" value="1"/>
</dbReference>
<evidence type="ECO:0000256" key="3">
    <source>
        <dbReference type="ARBA" id="ARBA00022694"/>
    </source>
</evidence>
<dbReference type="RefSeq" id="WP_193536582.1">
    <property type="nucleotide sequence ID" value="NZ_JADCLJ010000020.1"/>
</dbReference>
<accession>A0ABR9QJL2</accession>
<dbReference type="InterPro" id="IPR014780">
    <property type="entry name" value="tRNA_psdUridine_synth_TruB"/>
</dbReference>
<dbReference type="EMBL" id="JADCLJ010000020">
    <property type="protein sequence ID" value="MBE4908685.1"/>
    <property type="molecule type" value="Genomic_DNA"/>
</dbReference>
<dbReference type="NCBIfam" id="TIGR00431">
    <property type="entry name" value="TruB"/>
    <property type="match status" value="1"/>
</dbReference>
<keyword evidence="9" id="KW-1185">Reference proteome</keyword>
<gene>
    <name evidence="5 8" type="primary">truB</name>
    <name evidence="8" type="ORF">IMZ08_11515</name>
</gene>
<name>A0ABR9QJL2_9BACI</name>
<evidence type="ECO:0000259" key="7">
    <source>
        <dbReference type="Pfam" id="PF16198"/>
    </source>
</evidence>
<proteinExistence type="inferred from homology"/>
<dbReference type="SUPFAM" id="SSF55120">
    <property type="entry name" value="Pseudouridine synthase"/>
    <property type="match status" value="1"/>
</dbReference>
<dbReference type="InterPro" id="IPR002501">
    <property type="entry name" value="PsdUridine_synth_N"/>
</dbReference>
<protein>
    <recommendedName>
        <fullName evidence="5">tRNA pseudouridine synthase B</fullName>
        <ecNumber evidence="5">5.4.99.25</ecNumber>
    </recommendedName>
    <alternativeName>
        <fullName evidence="5">tRNA pseudouridine(55) synthase</fullName>
        <shortName evidence="5">Psi55 synthase</shortName>
    </alternativeName>
    <alternativeName>
        <fullName evidence="5">tRNA pseudouridylate synthase</fullName>
    </alternativeName>
    <alternativeName>
        <fullName evidence="5">tRNA-uridine isomerase</fullName>
    </alternativeName>
</protein>
<dbReference type="EC" id="5.4.99.25" evidence="5"/>
<dbReference type="Gene3D" id="3.30.2350.10">
    <property type="entry name" value="Pseudouridine synthase"/>
    <property type="match status" value="1"/>
</dbReference>
<feature type="domain" description="Pseudouridine synthase II N-terminal" evidence="6">
    <location>
        <begin position="23"/>
        <end position="180"/>
    </location>
</feature>
<comment type="catalytic activity">
    <reaction evidence="1 5">
        <text>uridine(55) in tRNA = pseudouridine(55) in tRNA</text>
        <dbReference type="Rhea" id="RHEA:42532"/>
        <dbReference type="Rhea" id="RHEA-COMP:10101"/>
        <dbReference type="Rhea" id="RHEA-COMP:10102"/>
        <dbReference type="ChEBI" id="CHEBI:65314"/>
        <dbReference type="ChEBI" id="CHEBI:65315"/>
        <dbReference type="EC" id="5.4.99.25"/>
    </reaction>
</comment>
<evidence type="ECO:0000313" key="8">
    <source>
        <dbReference type="EMBL" id="MBE4908685.1"/>
    </source>
</evidence>
<evidence type="ECO:0000256" key="5">
    <source>
        <dbReference type="HAMAP-Rule" id="MF_01080"/>
    </source>
</evidence>
<comment type="caution">
    <text evidence="8">The sequence shown here is derived from an EMBL/GenBank/DDBJ whole genome shotgun (WGS) entry which is preliminary data.</text>
</comment>
<organism evidence="8 9">
    <name type="scientific">Litchfieldia luteola</name>
    <dbReference type="NCBI Taxonomy" id="682179"/>
    <lineage>
        <taxon>Bacteria</taxon>
        <taxon>Bacillati</taxon>
        <taxon>Bacillota</taxon>
        <taxon>Bacilli</taxon>
        <taxon>Bacillales</taxon>
        <taxon>Bacillaceae</taxon>
        <taxon>Litchfieldia</taxon>
    </lineage>
</organism>
<dbReference type="PANTHER" id="PTHR13767:SF2">
    <property type="entry name" value="PSEUDOURIDYLATE SYNTHASE TRUB1"/>
    <property type="match status" value="1"/>
</dbReference>
<dbReference type="InterPro" id="IPR020103">
    <property type="entry name" value="PsdUridine_synth_cat_dom_sf"/>
</dbReference>
<evidence type="ECO:0000256" key="4">
    <source>
        <dbReference type="ARBA" id="ARBA00023235"/>
    </source>
</evidence>
<feature type="domain" description="tRNA pseudouridylate synthase B C-terminal" evidence="7">
    <location>
        <begin position="181"/>
        <end position="239"/>
    </location>
</feature>
<keyword evidence="4 5" id="KW-0413">Isomerase</keyword>
<evidence type="ECO:0000256" key="2">
    <source>
        <dbReference type="ARBA" id="ARBA00005642"/>
    </source>
</evidence>
<evidence type="ECO:0000313" key="9">
    <source>
        <dbReference type="Proteomes" id="UP001516662"/>
    </source>
</evidence>
<dbReference type="Pfam" id="PF16198">
    <property type="entry name" value="TruB_C_2"/>
    <property type="match status" value="1"/>
</dbReference>
<dbReference type="CDD" id="cd02573">
    <property type="entry name" value="PseudoU_synth_EcTruB"/>
    <property type="match status" value="1"/>
</dbReference>
<reference evidence="8 9" key="1">
    <citation type="submission" date="2020-10" db="EMBL/GenBank/DDBJ databases">
        <title>Bacillus sp. HD4P25, an endophyte from a halophyte.</title>
        <authorList>
            <person name="Sun J.-Q."/>
        </authorList>
    </citation>
    <scope>NUCLEOTIDE SEQUENCE [LARGE SCALE GENOMIC DNA]</scope>
    <source>
        <strain evidence="8 9">YIM 93174</strain>
    </source>
</reference>